<evidence type="ECO:0000256" key="1">
    <source>
        <dbReference type="ARBA" id="ARBA00003761"/>
    </source>
</evidence>
<evidence type="ECO:0000256" key="12">
    <source>
        <dbReference type="ARBA" id="ARBA00033786"/>
    </source>
</evidence>
<dbReference type="SMART" id="SM00878">
    <property type="entry name" value="Biotin_carb_C"/>
    <property type="match status" value="1"/>
</dbReference>
<evidence type="ECO:0000256" key="13">
    <source>
        <dbReference type="ARBA" id="ARBA00048600"/>
    </source>
</evidence>
<dbReference type="EC" id="6.3.4.14" evidence="4 15"/>
<dbReference type="InterPro" id="IPR004549">
    <property type="entry name" value="Acetyl_CoA_COase_biotin_COase"/>
</dbReference>
<dbReference type="PANTHER" id="PTHR48095">
    <property type="entry name" value="PYRUVATE CARBOXYLASE SUBUNIT A"/>
    <property type="match status" value="1"/>
</dbReference>
<keyword evidence="9 14" id="KW-0067">ATP-binding</keyword>
<organism evidence="18 19">
    <name type="scientific">Gluconobacter thailandicus</name>
    <dbReference type="NCBI Taxonomy" id="257438"/>
    <lineage>
        <taxon>Bacteria</taxon>
        <taxon>Pseudomonadati</taxon>
        <taxon>Pseudomonadota</taxon>
        <taxon>Alphaproteobacteria</taxon>
        <taxon>Acetobacterales</taxon>
        <taxon>Acetobacteraceae</taxon>
        <taxon>Gluconobacter</taxon>
    </lineage>
</organism>
<evidence type="ECO:0000259" key="17">
    <source>
        <dbReference type="PROSITE" id="PS50979"/>
    </source>
</evidence>
<dbReference type="SUPFAM" id="SSF52440">
    <property type="entry name" value="PreATP-grasp domain"/>
    <property type="match status" value="1"/>
</dbReference>
<dbReference type="Proteomes" id="UP000323560">
    <property type="component" value="Chromosome"/>
</dbReference>
<evidence type="ECO:0000256" key="7">
    <source>
        <dbReference type="ARBA" id="ARBA00022723"/>
    </source>
</evidence>
<dbReference type="PROSITE" id="PS50979">
    <property type="entry name" value="BC"/>
    <property type="match status" value="1"/>
</dbReference>
<dbReference type="GO" id="GO:0005524">
    <property type="term" value="F:ATP binding"/>
    <property type="evidence" value="ECO:0007669"/>
    <property type="project" value="UniProtKB-UniRule"/>
</dbReference>
<name>A0AAP9JIL1_GLUTH</name>
<evidence type="ECO:0000313" key="18">
    <source>
        <dbReference type="EMBL" id="QEH96961.1"/>
    </source>
</evidence>
<keyword evidence="10" id="KW-0460">Magnesium</keyword>
<evidence type="ECO:0000256" key="15">
    <source>
        <dbReference type="RuleBase" id="RU365063"/>
    </source>
</evidence>
<protein>
    <recommendedName>
        <fullName evidence="5 15">Biotin carboxylase</fullName>
        <ecNumber evidence="4 15">6.3.4.14</ecNumber>
    </recommendedName>
    <alternativeName>
        <fullName evidence="12 15">Acetyl-coenzyme A carboxylase biotin carboxylase subunit A</fullName>
    </alternativeName>
</protein>
<evidence type="ECO:0000256" key="9">
    <source>
        <dbReference type="ARBA" id="ARBA00022840"/>
    </source>
</evidence>
<comment type="pathway">
    <text evidence="2 15">Lipid metabolism; malonyl-CoA biosynthesis; malonyl-CoA from acetyl-CoA: step 1/1.</text>
</comment>
<dbReference type="FunFam" id="3.40.50.20:FF:000010">
    <property type="entry name" value="Propionyl-CoA carboxylase subunit alpha"/>
    <property type="match status" value="1"/>
</dbReference>
<feature type="domain" description="ATP-grasp" evidence="16">
    <location>
        <begin position="125"/>
        <end position="319"/>
    </location>
</feature>
<sequence length="452" mass="49100">MREIRRVLIANRGEIALRIVRACRLLGLETVGIYSEADSSLAHLRLVDEVLCIGPASPGQSYLDGQRILRAAALSGADAIHPGYGFLSENADFAEAVEKAGLILVGPVADIMRLMGDKISAKRQMRLSDVPCLPGSDDALPTDPEAAQSLCDGIGYPLIVKASGGGGGRGMRVVWKGEDLLTAIETAREEAGRAFGNPAVYAERFLQKPRHIEIQVLADTHGQAIWLGARDCSVQRRHQKLIEEAPAAGIPAEQIAALGERCARACEQMGYVGAGTFEFLYEDGEFAFIEMNTRLQVEHPVTEMTTGIDIVQEQLRIAMGRPLSICQSDIRTDGHAIECRINAEDPETFRPAPGRIGQYRAPGGPGVRVDTHLYDGYTVPPNYDSLIAKLIVHGADRADAIRRMKAALDELEITGIETTTSLHRRLMDEPGFSSGDISVHYLESLLKQKDAP</sequence>
<dbReference type="InterPro" id="IPR005479">
    <property type="entry name" value="CPAse_ATP-bd"/>
</dbReference>
<keyword evidence="15" id="KW-0443">Lipid metabolism</keyword>
<keyword evidence="11 15" id="KW-0092">Biotin</keyword>
<evidence type="ECO:0000256" key="10">
    <source>
        <dbReference type="ARBA" id="ARBA00022842"/>
    </source>
</evidence>
<dbReference type="PROSITE" id="PS00867">
    <property type="entry name" value="CPSASE_2"/>
    <property type="match status" value="1"/>
</dbReference>
<evidence type="ECO:0000256" key="11">
    <source>
        <dbReference type="ARBA" id="ARBA00023267"/>
    </source>
</evidence>
<comment type="function">
    <text evidence="1 15">This protein is a component of the acetyl coenzyme A carboxylase complex; first, biotin carboxylase catalyzes the carboxylation of the carrier protein and then the transcarboxylase transfers the carboxyl group to form malonyl-CoA.</text>
</comment>
<dbReference type="PANTHER" id="PTHR48095:SF2">
    <property type="entry name" value="BIOTIN CARBOXYLASE, CHLOROPLASTIC"/>
    <property type="match status" value="1"/>
</dbReference>
<evidence type="ECO:0000256" key="3">
    <source>
        <dbReference type="ARBA" id="ARBA00011750"/>
    </source>
</evidence>
<dbReference type="RefSeq" id="WP_148620703.1">
    <property type="nucleotide sequence ID" value="NZ_CP043043.1"/>
</dbReference>
<dbReference type="Pfam" id="PF02786">
    <property type="entry name" value="CPSase_L_D2"/>
    <property type="match status" value="1"/>
</dbReference>
<dbReference type="Pfam" id="PF00289">
    <property type="entry name" value="Biotin_carb_N"/>
    <property type="match status" value="1"/>
</dbReference>
<dbReference type="GO" id="GO:0046872">
    <property type="term" value="F:metal ion binding"/>
    <property type="evidence" value="ECO:0007669"/>
    <property type="project" value="UniProtKB-KW"/>
</dbReference>
<dbReference type="InterPro" id="IPR011054">
    <property type="entry name" value="Rudment_hybrid_motif"/>
</dbReference>
<reference evidence="18 19" key="1">
    <citation type="submission" date="2019-08" db="EMBL/GenBank/DDBJ databases">
        <title>Gluconobacter frateurii HD924 genome.</title>
        <authorList>
            <person name="Liu Y."/>
            <person name="Zhang P."/>
        </authorList>
    </citation>
    <scope>NUCLEOTIDE SEQUENCE [LARGE SCALE GENOMIC DNA]</scope>
    <source>
        <strain evidence="18 19">HD924</strain>
    </source>
</reference>
<dbReference type="NCBIfam" id="NF006367">
    <property type="entry name" value="PRK08591.1"/>
    <property type="match status" value="1"/>
</dbReference>
<evidence type="ECO:0000256" key="6">
    <source>
        <dbReference type="ARBA" id="ARBA00022598"/>
    </source>
</evidence>
<comment type="catalytic activity">
    <reaction evidence="13 15">
        <text>N(6)-biotinyl-L-lysyl-[protein] + hydrogencarbonate + ATP = N(6)-carboxybiotinyl-L-lysyl-[protein] + ADP + phosphate + H(+)</text>
        <dbReference type="Rhea" id="RHEA:13501"/>
        <dbReference type="Rhea" id="RHEA-COMP:10505"/>
        <dbReference type="Rhea" id="RHEA-COMP:10506"/>
        <dbReference type="ChEBI" id="CHEBI:15378"/>
        <dbReference type="ChEBI" id="CHEBI:17544"/>
        <dbReference type="ChEBI" id="CHEBI:30616"/>
        <dbReference type="ChEBI" id="CHEBI:43474"/>
        <dbReference type="ChEBI" id="CHEBI:83144"/>
        <dbReference type="ChEBI" id="CHEBI:83145"/>
        <dbReference type="ChEBI" id="CHEBI:456216"/>
        <dbReference type="EC" id="6.3.4.14"/>
    </reaction>
</comment>
<dbReference type="KEGG" id="gti:FXF46_12315"/>
<evidence type="ECO:0000256" key="2">
    <source>
        <dbReference type="ARBA" id="ARBA00004956"/>
    </source>
</evidence>
<evidence type="ECO:0000256" key="14">
    <source>
        <dbReference type="PROSITE-ProRule" id="PRU00409"/>
    </source>
</evidence>
<keyword evidence="15" id="KW-0276">Fatty acid metabolism</keyword>
<dbReference type="InterPro" id="IPR016185">
    <property type="entry name" value="PreATP-grasp_dom_sf"/>
</dbReference>
<dbReference type="InterPro" id="IPR005481">
    <property type="entry name" value="BC-like_N"/>
</dbReference>
<dbReference type="PROSITE" id="PS50975">
    <property type="entry name" value="ATP_GRASP"/>
    <property type="match status" value="1"/>
</dbReference>
<dbReference type="InterPro" id="IPR005482">
    <property type="entry name" value="Biotin_COase_C"/>
</dbReference>
<keyword evidence="6 15" id="KW-0436">Ligase</keyword>
<feature type="domain" description="Biotin carboxylation" evidence="17">
    <location>
        <begin position="3"/>
        <end position="447"/>
    </location>
</feature>
<dbReference type="PROSITE" id="PS00866">
    <property type="entry name" value="CPSASE_1"/>
    <property type="match status" value="1"/>
</dbReference>
<accession>A0AAP9JIL1</accession>
<evidence type="ECO:0000313" key="19">
    <source>
        <dbReference type="Proteomes" id="UP000323560"/>
    </source>
</evidence>
<proteinExistence type="predicted"/>
<dbReference type="GO" id="GO:0006633">
    <property type="term" value="P:fatty acid biosynthetic process"/>
    <property type="evidence" value="ECO:0007669"/>
    <property type="project" value="UniProtKB-KW"/>
</dbReference>
<evidence type="ECO:0000259" key="16">
    <source>
        <dbReference type="PROSITE" id="PS50975"/>
    </source>
</evidence>
<dbReference type="InterPro" id="IPR051602">
    <property type="entry name" value="ACC_Biotin_Carboxylase"/>
</dbReference>
<keyword evidence="15" id="KW-0275">Fatty acid biosynthesis</keyword>
<dbReference type="InterPro" id="IPR011764">
    <property type="entry name" value="Biotin_carboxylation_dom"/>
</dbReference>
<dbReference type="Gene3D" id="3.30.470.20">
    <property type="entry name" value="ATP-grasp fold, B domain"/>
    <property type="match status" value="1"/>
</dbReference>
<dbReference type="AlphaFoldDB" id="A0AAP9JIL1"/>
<evidence type="ECO:0000256" key="8">
    <source>
        <dbReference type="ARBA" id="ARBA00022741"/>
    </source>
</evidence>
<keyword evidence="8 14" id="KW-0547">Nucleotide-binding</keyword>
<evidence type="ECO:0000256" key="5">
    <source>
        <dbReference type="ARBA" id="ARBA00017242"/>
    </source>
</evidence>
<dbReference type="SUPFAM" id="SSF51246">
    <property type="entry name" value="Rudiment single hybrid motif"/>
    <property type="match status" value="1"/>
</dbReference>
<keyword evidence="7" id="KW-0479">Metal-binding</keyword>
<dbReference type="EMBL" id="CP043043">
    <property type="protein sequence ID" value="QEH96961.1"/>
    <property type="molecule type" value="Genomic_DNA"/>
</dbReference>
<comment type="subunit">
    <text evidence="3 15">Acetyl-CoA carboxylase is a heterohexamer of biotin carboxyl carrier protein, biotin carboxylase and the two subunits of carboxyl transferase in a 2:2 complex.</text>
</comment>
<keyword evidence="15" id="KW-0444">Lipid biosynthesis</keyword>
<dbReference type="Pfam" id="PF02785">
    <property type="entry name" value="Biotin_carb_C"/>
    <property type="match status" value="1"/>
</dbReference>
<dbReference type="NCBIfam" id="TIGR00514">
    <property type="entry name" value="accC"/>
    <property type="match status" value="1"/>
</dbReference>
<gene>
    <name evidence="18" type="primary">accC</name>
    <name evidence="18" type="ORF">FXF46_12315</name>
</gene>
<dbReference type="GO" id="GO:0004075">
    <property type="term" value="F:biotin carboxylase activity"/>
    <property type="evidence" value="ECO:0007669"/>
    <property type="project" value="UniProtKB-EC"/>
</dbReference>
<dbReference type="SUPFAM" id="SSF56059">
    <property type="entry name" value="Glutathione synthetase ATP-binding domain-like"/>
    <property type="match status" value="1"/>
</dbReference>
<dbReference type="InterPro" id="IPR011761">
    <property type="entry name" value="ATP-grasp"/>
</dbReference>
<evidence type="ECO:0000256" key="4">
    <source>
        <dbReference type="ARBA" id="ARBA00013263"/>
    </source>
</evidence>